<reference evidence="2 3" key="1">
    <citation type="submission" date="2018-10" db="EMBL/GenBank/DDBJ databases">
        <title>Fifty Aureobasidium pullulans genomes reveal a recombining polyextremotolerant generalist.</title>
        <authorList>
            <person name="Gostincar C."/>
            <person name="Turk M."/>
            <person name="Zajc J."/>
            <person name="Gunde-Cimerman N."/>
        </authorList>
    </citation>
    <scope>NUCLEOTIDE SEQUENCE [LARGE SCALE GENOMIC DNA]</scope>
    <source>
        <strain evidence="2 3">EXF-3519</strain>
    </source>
</reference>
<organism evidence="2 3">
    <name type="scientific">Aureobasidium pullulans</name>
    <name type="common">Black yeast</name>
    <name type="synonym">Pullularia pullulans</name>
    <dbReference type="NCBI Taxonomy" id="5580"/>
    <lineage>
        <taxon>Eukaryota</taxon>
        <taxon>Fungi</taxon>
        <taxon>Dikarya</taxon>
        <taxon>Ascomycota</taxon>
        <taxon>Pezizomycotina</taxon>
        <taxon>Dothideomycetes</taxon>
        <taxon>Dothideomycetidae</taxon>
        <taxon>Dothideales</taxon>
        <taxon>Saccotheciaceae</taxon>
        <taxon>Aureobasidium</taxon>
    </lineage>
</organism>
<dbReference type="EMBL" id="QZBS01000169">
    <property type="protein sequence ID" value="THZ70949.1"/>
    <property type="molecule type" value="Genomic_DNA"/>
</dbReference>
<dbReference type="Proteomes" id="UP000309734">
    <property type="component" value="Unassembled WGS sequence"/>
</dbReference>
<evidence type="ECO:0000313" key="3">
    <source>
        <dbReference type="Proteomes" id="UP000309734"/>
    </source>
</evidence>
<dbReference type="AlphaFoldDB" id="A0A4S9WXR4"/>
<protein>
    <submittedName>
        <fullName evidence="2">Uncharacterized protein</fullName>
    </submittedName>
</protein>
<evidence type="ECO:0000256" key="1">
    <source>
        <dbReference type="SAM" id="MobiDB-lite"/>
    </source>
</evidence>
<feature type="region of interest" description="Disordered" evidence="1">
    <location>
        <begin position="41"/>
        <end position="61"/>
    </location>
</feature>
<comment type="caution">
    <text evidence="2">The sequence shown here is derived from an EMBL/GenBank/DDBJ whole genome shotgun (WGS) entry which is preliminary data.</text>
</comment>
<accession>A0A4S9WXR4</accession>
<evidence type="ECO:0000313" key="2">
    <source>
        <dbReference type="EMBL" id="THZ70949.1"/>
    </source>
</evidence>
<sequence>MLGYLQTWWTHMTSHFDIPGRLEEASQNKFTRLWASSIITDPRTGDMSPPKSDSRDKTERKSLLASATSAVDDLISNLNSKQLLIVELALPIQVYEYLSSRVPTVDPYLHDDTVLSEPITTTSPYDTVIDPTIATPHSNMDYSNSAASAVLRNNNPMLAVP</sequence>
<name>A0A4S9WXR4_AURPU</name>
<feature type="compositionally biased region" description="Basic and acidic residues" evidence="1">
    <location>
        <begin position="52"/>
        <end position="61"/>
    </location>
</feature>
<gene>
    <name evidence="2" type="ORF">D6C85_05606</name>
</gene>
<proteinExistence type="predicted"/>